<comment type="caution">
    <text evidence="3">The sequence shown here is derived from an EMBL/GenBank/DDBJ whole genome shotgun (WGS) entry which is preliminary data.</text>
</comment>
<evidence type="ECO:0000313" key="3">
    <source>
        <dbReference type="EMBL" id="MEE1884417.1"/>
    </source>
</evidence>
<evidence type="ECO:0000259" key="2">
    <source>
        <dbReference type="PROSITE" id="PS51733"/>
    </source>
</evidence>
<dbReference type="EMBL" id="JAZDQU010000001">
    <property type="protein sequence ID" value="MEE1884417.1"/>
    <property type="molecule type" value="Genomic_DNA"/>
</dbReference>
<dbReference type="SUPFAM" id="SSF55681">
    <property type="entry name" value="Class II aaRS and biotin synthetases"/>
    <property type="match status" value="1"/>
</dbReference>
<dbReference type="RefSeq" id="WP_330145333.1">
    <property type="nucleotide sequence ID" value="NZ_JAZDQU010000001.1"/>
</dbReference>
<keyword evidence="1 3" id="KW-0436">Ligase</keyword>
<gene>
    <name evidence="3" type="ORF">VRU49_03185</name>
</gene>
<dbReference type="Pfam" id="PF03099">
    <property type="entry name" value="BPL_LplA_LipB"/>
    <property type="match status" value="1"/>
</dbReference>
<reference evidence="3 4" key="1">
    <citation type="submission" date="2024-01" db="EMBL/GenBank/DDBJ databases">
        <title>Pedobacter sp. nov., isolated from oil-contaminated soil.</title>
        <authorList>
            <person name="Le N.T.T."/>
        </authorList>
    </citation>
    <scope>NUCLEOTIDE SEQUENCE [LARGE SCALE GENOMIC DNA]</scope>
    <source>
        <strain evidence="3 4">VNH31</strain>
    </source>
</reference>
<protein>
    <submittedName>
        <fullName evidence="3">Biotin--[acetyl-CoA-carboxylase] ligase</fullName>
        <ecNumber evidence="3">6.3.4.15</ecNumber>
    </submittedName>
</protein>
<dbReference type="NCBIfam" id="TIGR00121">
    <property type="entry name" value="birA_ligase"/>
    <property type="match status" value="1"/>
</dbReference>
<dbReference type="GO" id="GO:0004077">
    <property type="term" value="F:biotin--[biotin carboxyl-carrier protein] ligase activity"/>
    <property type="evidence" value="ECO:0007669"/>
    <property type="project" value="UniProtKB-EC"/>
</dbReference>
<evidence type="ECO:0000256" key="1">
    <source>
        <dbReference type="ARBA" id="ARBA00022598"/>
    </source>
</evidence>
<dbReference type="PANTHER" id="PTHR12835">
    <property type="entry name" value="BIOTIN PROTEIN LIGASE"/>
    <property type="match status" value="1"/>
</dbReference>
<dbReference type="InterPro" id="IPR004143">
    <property type="entry name" value="BPL_LPL_catalytic"/>
</dbReference>
<accession>A0ABU7H013</accession>
<dbReference type="PROSITE" id="PS51733">
    <property type="entry name" value="BPL_LPL_CATALYTIC"/>
    <property type="match status" value="1"/>
</dbReference>
<name>A0ABU7H013_9SPHI</name>
<dbReference type="InterPro" id="IPR004408">
    <property type="entry name" value="Biotin_CoA_COase_ligase"/>
</dbReference>
<dbReference type="Proteomes" id="UP001337681">
    <property type="component" value="Unassembled WGS sequence"/>
</dbReference>
<dbReference type="CDD" id="cd16442">
    <property type="entry name" value="BPL"/>
    <property type="match status" value="1"/>
</dbReference>
<keyword evidence="4" id="KW-1185">Reference proteome</keyword>
<evidence type="ECO:0000313" key="4">
    <source>
        <dbReference type="Proteomes" id="UP001337681"/>
    </source>
</evidence>
<dbReference type="InterPro" id="IPR045864">
    <property type="entry name" value="aa-tRNA-synth_II/BPL/LPL"/>
</dbReference>
<feature type="domain" description="BPL/LPL catalytic" evidence="2">
    <location>
        <begin position="1"/>
        <end position="192"/>
    </location>
</feature>
<dbReference type="Gene3D" id="3.30.930.10">
    <property type="entry name" value="Bira Bifunctional Protein, Domain 2"/>
    <property type="match status" value="1"/>
</dbReference>
<dbReference type="EC" id="6.3.4.15" evidence="3"/>
<sequence>MQNNTISTLFIGQNFIKLSSVDSTNNFLKQCLANSEPLTEGTVIMADEQFAGRGQLNSKWLSETGKNLTFSLYLKPHFLPAMHQFYLNIAISNGINRALRDAFGINATIKWPNDIYYENKKIGGVLIENILSGHHIKHSIIGIGLNINQSIFQEELKTKASSLQLILQQRVNILQVLNEICKHIEVEYLKLRSNKLELLTTDYLAHLFKYKLPSLFRINGEEKLGTIVGINEQGNLMLNLDDKISVFGFKELEFIID</sequence>
<dbReference type="PANTHER" id="PTHR12835:SF5">
    <property type="entry name" value="BIOTIN--PROTEIN LIGASE"/>
    <property type="match status" value="1"/>
</dbReference>
<organism evidence="3 4">
    <name type="scientific">Pedobacter flavus</name>
    <dbReference type="NCBI Taxonomy" id="3113906"/>
    <lineage>
        <taxon>Bacteria</taxon>
        <taxon>Pseudomonadati</taxon>
        <taxon>Bacteroidota</taxon>
        <taxon>Sphingobacteriia</taxon>
        <taxon>Sphingobacteriales</taxon>
        <taxon>Sphingobacteriaceae</taxon>
        <taxon>Pedobacter</taxon>
    </lineage>
</organism>
<proteinExistence type="predicted"/>